<evidence type="ECO:0000256" key="5">
    <source>
        <dbReference type="ARBA" id="ARBA00023004"/>
    </source>
</evidence>
<dbReference type="Pfam" id="PF01794">
    <property type="entry name" value="Ferric_reduct"/>
    <property type="match status" value="1"/>
</dbReference>
<dbReference type="PANTHER" id="PTHR36964">
    <property type="entry name" value="PROTEIN-METHIONINE-SULFOXIDE REDUCTASE HEME-BINDING SUBUNIT MSRQ"/>
    <property type="match status" value="1"/>
</dbReference>
<comment type="cofactor">
    <cofactor evidence="7">
        <name>heme b</name>
        <dbReference type="ChEBI" id="CHEBI:60344"/>
    </cofactor>
    <text evidence="7">Binds 1 heme b (iron(II)-protoporphyrin IX) group per subunit.</text>
</comment>
<accession>A0A1H8EL51</accession>
<keyword evidence="7" id="KW-0249">Electron transport</keyword>
<organism evidence="9 10">
    <name type="scientific">Palleronia pelagia</name>
    <dbReference type="NCBI Taxonomy" id="387096"/>
    <lineage>
        <taxon>Bacteria</taxon>
        <taxon>Pseudomonadati</taxon>
        <taxon>Pseudomonadota</taxon>
        <taxon>Alphaproteobacteria</taxon>
        <taxon>Rhodobacterales</taxon>
        <taxon>Roseobacteraceae</taxon>
        <taxon>Palleronia</taxon>
    </lineage>
</organism>
<dbReference type="HAMAP" id="MF_01207">
    <property type="entry name" value="MsrQ"/>
    <property type="match status" value="1"/>
</dbReference>
<feature type="transmembrane region" description="Helical" evidence="7">
    <location>
        <begin position="54"/>
        <end position="71"/>
    </location>
</feature>
<feature type="domain" description="Ferric oxidoreductase" evidence="8">
    <location>
        <begin position="52"/>
        <end position="164"/>
    </location>
</feature>
<keyword evidence="4 7" id="KW-1133">Transmembrane helix</keyword>
<feature type="transmembrane region" description="Helical" evidence="7">
    <location>
        <begin position="179"/>
        <end position="195"/>
    </location>
</feature>
<evidence type="ECO:0000256" key="6">
    <source>
        <dbReference type="ARBA" id="ARBA00023136"/>
    </source>
</evidence>
<dbReference type="PANTHER" id="PTHR36964:SF1">
    <property type="entry name" value="PROTEIN-METHIONINE-SULFOXIDE REDUCTASE HEME-BINDING SUBUNIT MSRQ"/>
    <property type="match status" value="1"/>
</dbReference>
<dbReference type="InterPro" id="IPR013130">
    <property type="entry name" value="Fe3_Rdtase_TM_dom"/>
</dbReference>
<dbReference type="RefSeq" id="WP_091844860.1">
    <property type="nucleotide sequence ID" value="NZ_FOCM01000003.1"/>
</dbReference>
<dbReference type="Proteomes" id="UP000199372">
    <property type="component" value="Unassembled WGS sequence"/>
</dbReference>
<evidence type="ECO:0000256" key="4">
    <source>
        <dbReference type="ARBA" id="ARBA00022989"/>
    </source>
</evidence>
<gene>
    <name evidence="7" type="primary">msrQ</name>
    <name evidence="9" type="ORF">SAMN04488011_1032</name>
</gene>
<evidence type="ECO:0000259" key="8">
    <source>
        <dbReference type="Pfam" id="PF01794"/>
    </source>
</evidence>
<keyword evidence="7" id="KW-0288">FMN</keyword>
<keyword evidence="7" id="KW-0285">Flavoprotein</keyword>
<dbReference type="GO" id="GO:0016679">
    <property type="term" value="F:oxidoreductase activity, acting on diphenols and related substances as donors"/>
    <property type="evidence" value="ECO:0007669"/>
    <property type="project" value="TreeGrafter"/>
</dbReference>
<evidence type="ECO:0000256" key="3">
    <source>
        <dbReference type="ARBA" id="ARBA00022692"/>
    </source>
</evidence>
<protein>
    <recommendedName>
        <fullName evidence="7">Protein-methionine-sulfoxide reductase heme-binding subunit MsrQ</fullName>
    </recommendedName>
    <alternativeName>
        <fullName evidence="7">Flavocytochrome MsrQ</fullName>
    </alternativeName>
</protein>
<dbReference type="GO" id="GO:0009055">
    <property type="term" value="F:electron transfer activity"/>
    <property type="evidence" value="ECO:0007669"/>
    <property type="project" value="UniProtKB-UniRule"/>
</dbReference>
<feature type="transmembrane region" description="Helical" evidence="7">
    <location>
        <begin position="113"/>
        <end position="134"/>
    </location>
</feature>
<evidence type="ECO:0000256" key="2">
    <source>
        <dbReference type="ARBA" id="ARBA00022448"/>
    </source>
</evidence>
<dbReference type="EMBL" id="FOCM01000003">
    <property type="protein sequence ID" value="SEN19587.1"/>
    <property type="molecule type" value="Genomic_DNA"/>
</dbReference>
<keyword evidence="3 7" id="KW-0812">Transmembrane</keyword>
<comment type="similarity">
    <text evidence="7">Belongs to the MsrQ family.</text>
</comment>
<name>A0A1H8EL51_9RHOB</name>
<dbReference type="NCBIfam" id="NF003833">
    <property type="entry name" value="PRK05419.1-5"/>
    <property type="match status" value="1"/>
</dbReference>
<comment type="cofactor">
    <cofactor evidence="7">
        <name>FMN</name>
        <dbReference type="ChEBI" id="CHEBI:58210"/>
    </cofactor>
    <text evidence="7">Binds 1 FMN per subunit.</text>
</comment>
<reference evidence="10" key="1">
    <citation type="submission" date="2016-10" db="EMBL/GenBank/DDBJ databases">
        <authorList>
            <person name="Varghese N."/>
            <person name="Submissions S."/>
        </authorList>
    </citation>
    <scope>NUCLEOTIDE SEQUENCE [LARGE SCALE GENOMIC DNA]</scope>
    <source>
        <strain evidence="10">DSM 26893</strain>
    </source>
</reference>
<comment type="subcellular location">
    <subcellularLocation>
        <location evidence="7">Cell membrane</location>
        <topology evidence="7">Multi-pass membrane protein</topology>
    </subcellularLocation>
    <subcellularLocation>
        <location evidence="1">Membrane</location>
        <topology evidence="1">Multi-pass membrane protein</topology>
    </subcellularLocation>
</comment>
<evidence type="ECO:0000256" key="1">
    <source>
        <dbReference type="ARBA" id="ARBA00004141"/>
    </source>
</evidence>
<feature type="transmembrane region" description="Helical" evidence="7">
    <location>
        <begin position="155"/>
        <end position="173"/>
    </location>
</feature>
<evidence type="ECO:0000256" key="7">
    <source>
        <dbReference type="HAMAP-Rule" id="MF_01207"/>
    </source>
</evidence>
<keyword evidence="7" id="KW-0349">Heme</keyword>
<evidence type="ECO:0000313" key="9">
    <source>
        <dbReference type="EMBL" id="SEN19587.1"/>
    </source>
</evidence>
<keyword evidence="7" id="KW-1003">Cell membrane</keyword>
<dbReference type="GO" id="GO:0046872">
    <property type="term" value="F:metal ion binding"/>
    <property type="evidence" value="ECO:0007669"/>
    <property type="project" value="UniProtKB-KW"/>
</dbReference>
<proteinExistence type="inferred from homology"/>
<feature type="transmembrane region" description="Helical" evidence="7">
    <location>
        <begin position="14"/>
        <end position="34"/>
    </location>
</feature>
<keyword evidence="10" id="KW-1185">Reference proteome</keyword>
<dbReference type="OrthoDB" id="9788328at2"/>
<dbReference type="AlphaFoldDB" id="A0A1H8EL51"/>
<evidence type="ECO:0000313" key="10">
    <source>
        <dbReference type="Proteomes" id="UP000199372"/>
    </source>
</evidence>
<dbReference type="InterPro" id="IPR022837">
    <property type="entry name" value="MsrQ-like"/>
</dbReference>
<keyword evidence="6 7" id="KW-0472">Membrane</keyword>
<keyword evidence="5 7" id="KW-0408">Iron</keyword>
<keyword evidence="2 7" id="KW-0813">Transport</keyword>
<comment type="function">
    <text evidence="7">Part of the MsrPQ system that repairs oxidized periplasmic proteins containing methionine sulfoxide residues (Met-O), using respiratory chain electrons. Thus protects these proteins from oxidative-stress damage caused by reactive species of oxygen and chlorine generated by the host defense mechanisms. MsrPQ is essential for the maintenance of envelope integrity under bleach stress, rescuing a wide series of structurally unrelated periplasmic proteins from methionine oxidation. MsrQ provides electrons for reduction to the reductase catalytic subunit MsrP, using the quinone pool of the respiratory chain.</text>
</comment>
<dbReference type="GO" id="GO:0010181">
    <property type="term" value="F:FMN binding"/>
    <property type="evidence" value="ECO:0007669"/>
    <property type="project" value="UniProtKB-UniRule"/>
</dbReference>
<keyword evidence="7" id="KW-0479">Metal-binding</keyword>
<sequence length="205" mass="23034">MTFSQRANVGLRKVPSWLVYLVGGAIPFWSLYLAATGGMGVEPINALERELGELAILTLVIVLAVTPFRRLTGISLVMHRRALGLLSFFYVLCHLLVWLVLDVQDLGRVWADILKRPYITIGMAAFILLLPVAATSNNWSIRKLGPVRWRRLHQLTYVISVLGVAHYVMVQKVWEAKPLAYLVIILVLLATRIELPRRLSPAEKG</sequence>
<dbReference type="GO" id="GO:0020037">
    <property type="term" value="F:heme binding"/>
    <property type="evidence" value="ECO:0007669"/>
    <property type="project" value="UniProtKB-UniRule"/>
</dbReference>
<feature type="transmembrane region" description="Helical" evidence="7">
    <location>
        <begin position="83"/>
        <end position="101"/>
    </location>
</feature>
<dbReference type="GO" id="GO:0005886">
    <property type="term" value="C:plasma membrane"/>
    <property type="evidence" value="ECO:0007669"/>
    <property type="project" value="UniProtKB-SubCell"/>
</dbReference>
<comment type="subunit">
    <text evidence="7">Heterodimer of a catalytic subunit (MsrP) and a heme-binding subunit (MsrQ).</text>
</comment>
<dbReference type="GO" id="GO:0030091">
    <property type="term" value="P:protein repair"/>
    <property type="evidence" value="ECO:0007669"/>
    <property type="project" value="UniProtKB-UniRule"/>
</dbReference>